<accession>G5J975</accession>
<evidence type="ECO:0000256" key="1">
    <source>
        <dbReference type="ARBA" id="ARBA00022737"/>
    </source>
</evidence>
<comment type="caution">
    <text evidence="2">The sequence shown here is derived from an EMBL/GenBank/DDBJ whole genome shotgun (WGS) entry which is preliminary data.</text>
</comment>
<evidence type="ECO:0000313" key="2">
    <source>
        <dbReference type="EMBL" id="EHJ11283.1"/>
    </source>
</evidence>
<dbReference type="Proteomes" id="UP000003477">
    <property type="component" value="Unassembled WGS sequence"/>
</dbReference>
<dbReference type="Pfam" id="PF00805">
    <property type="entry name" value="Pentapeptide"/>
    <property type="match status" value="1"/>
</dbReference>
<organism evidence="2 3">
    <name type="scientific">Crocosphaera watsonii WH 0003</name>
    <dbReference type="NCBI Taxonomy" id="423471"/>
    <lineage>
        <taxon>Bacteria</taxon>
        <taxon>Bacillati</taxon>
        <taxon>Cyanobacteriota</taxon>
        <taxon>Cyanophyceae</taxon>
        <taxon>Oscillatoriophycideae</taxon>
        <taxon>Chroococcales</taxon>
        <taxon>Aphanothecaceae</taxon>
        <taxon>Crocosphaera</taxon>
    </lineage>
</organism>
<dbReference type="PANTHER" id="PTHR47485">
    <property type="entry name" value="THYLAKOID LUMENAL 17.4 KDA PROTEIN, CHLOROPLASTIC"/>
    <property type="match status" value="1"/>
</dbReference>
<dbReference type="AlphaFoldDB" id="G5J975"/>
<dbReference type="EMBL" id="AESD01000606">
    <property type="protein sequence ID" value="EHJ11283.1"/>
    <property type="molecule type" value="Genomic_DNA"/>
</dbReference>
<dbReference type="PANTHER" id="PTHR47485:SF1">
    <property type="entry name" value="THYLAKOID LUMENAL 17.4 KDA PROTEIN, CHLOROPLASTIC"/>
    <property type="match status" value="1"/>
</dbReference>
<gene>
    <name evidence="2" type="ORF">CWATWH0003_3992</name>
</gene>
<dbReference type="RefSeq" id="WP_007311963.1">
    <property type="nucleotide sequence ID" value="NZ_AESD01000606.1"/>
</dbReference>
<dbReference type="SUPFAM" id="SSF141571">
    <property type="entry name" value="Pentapeptide repeat-like"/>
    <property type="match status" value="1"/>
</dbReference>
<proteinExistence type="predicted"/>
<protein>
    <submittedName>
        <fullName evidence="2">Pentapeptide repeat family protein</fullName>
    </submittedName>
</protein>
<name>G5J975_CROWT</name>
<dbReference type="Gene3D" id="2.40.70.10">
    <property type="entry name" value="Acid Proteases"/>
    <property type="match status" value="1"/>
</dbReference>
<reference evidence="2 3" key="1">
    <citation type="journal article" date="2011" name="Front. Microbiol.">
        <title>Two Strains of Crocosphaera watsonii with Highly Conserved Genomes are Distinguished by Strain-Specific Features.</title>
        <authorList>
            <person name="Bench S.R."/>
            <person name="Ilikchyan I.N."/>
            <person name="Tripp H.J."/>
            <person name="Zehr J.P."/>
        </authorList>
    </citation>
    <scope>NUCLEOTIDE SEQUENCE [LARGE SCALE GENOMIC DNA]</scope>
    <source>
        <strain evidence="2 3">WH 0003</strain>
    </source>
</reference>
<dbReference type="SUPFAM" id="SSF50630">
    <property type="entry name" value="Acid proteases"/>
    <property type="match status" value="1"/>
</dbReference>
<dbReference type="InterPro" id="IPR001646">
    <property type="entry name" value="5peptide_repeat"/>
</dbReference>
<dbReference type="GeneID" id="88767476"/>
<dbReference type="InterPro" id="IPR021109">
    <property type="entry name" value="Peptidase_aspartic_dom_sf"/>
</dbReference>
<sequence length="362" mass="41247">MNEEEYLIIEDQEYEQTIKAILEANTDDFFAAAQIGKLDIKKDLAGSNLSQISLKGGDLKGADLRKADFTGTDLSYADLSYADLSEANLSHADLSYANLGNSVLTNANVENAIFRYNQGLSLAMQNYLLSQGAYIEPQVKENTSRDEQSSFNQEEQKEYKNRYLAFIGNKLVKEGYNKHDLLQSIYQTEEYRNQQIRIEEVSGKEVNLPTGMSLEYYEAEFLTQKKSMYSHEQQEAKLNQNSKTYIEICNPSNASLTKKINAFINTDAVMTCVPEAVLNSLRALTYSKITLKDFQGRNLSLKTYYINIKINDYLFEDIEVIAIPKEDAIIGQDILKNCEFIIDSTNNSWRIKKSESQEKNKK</sequence>
<dbReference type="Gene3D" id="2.160.20.80">
    <property type="entry name" value="E3 ubiquitin-protein ligase SopA"/>
    <property type="match status" value="1"/>
</dbReference>
<keyword evidence="1" id="KW-0677">Repeat</keyword>
<evidence type="ECO:0000313" key="3">
    <source>
        <dbReference type="Proteomes" id="UP000003477"/>
    </source>
</evidence>
<dbReference type="PATRIC" id="fig|423471.3.peg.3742"/>